<reference evidence="2" key="2">
    <citation type="journal article" date="2007" name="Science">
        <title>Draft genome sequence of the sexually transmitted pathogen Trichomonas vaginalis.</title>
        <authorList>
            <person name="Carlton J.M."/>
            <person name="Hirt R.P."/>
            <person name="Silva J.C."/>
            <person name="Delcher A.L."/>
            <person name="Schatz M."/>
            <person name="Zhao Q."/>
            <person name="Wortman J.R."/>
            <person name="Bidwell S.L."/>
            <person name="Alsmark U.C.M."/>
            <person name="Besteiro S."/>
            <person name="Sicheritz-Ponten T."/>
            <person name="Noel C.J."/>
            <person name="Dacks J.B."/>
            <person name="Foster P.G."/>
            <person name="Simillion C."/>
            <person name="Van de Peer Y."/>
            <person name="Miranda-Saavedra D."/>
            <person name="Barton G.J."/>
            <person name="Westrop G.D."/>
            <person name="Mueller S."/>
            <person name="Dessi D."/>
            <person name="Fiori P.L."/>
            <person name="Ren Q."/>
            <person name="Paulsen I."/>
            <person name="Zhang H."/>
            <person name="Bastida-Corcuera F.D."/>
            <person name="Simoes-Barbosa A."/>
            <person name="Brown M.T."/>
            <person name="Hayes R.D."/>
            <person name="Mukherjee M."/>
            <person name="Okumura C.Y."/>
            <person name="Schneider R."/>
            <person name="Smith A.J."/>
            <person name="Vanacova S."/>
            <person name="Villalvazo M."/>
            <person name="Haas B.J."/>
            <person name="Pertea M."/>
            <person name="Feldblyum T.V."/>
            <person name="Utterback T.R."/>
            <person name="Shu C.L."/>
            <person name="Osoegawa K."/>
            <person name="de Jong P.J."/>
            <person name="Hrdy I."/>
            <person name="Horvathova L."/>
            <person name="Zubacova Z."/>
            <person name="Dolezal P."/>
            <person name="Malik S.B."/>
            <person name="Logsdon J.M. Jr."/>
            <person name="Henze K."/>
            <person name="Gupta A."/>
            <person name="Wang C.C."/>
            <person name="Dunne R.L."/>
            <person name="Upcroft J.A."/>
            <person name="Upcroft P."/>
            <person name="White O."/>
            <person name="Salzberg S.L."/>
            <person name="Tang P."/>
            <person name="Chiu C.-H."/>
            <person name="Lee Y.-S."/>
            <person name="Embley T.M."/>
            <person name="Coombs G.H."/>
            <person name="Mottram J.C."/>
            <person name="Tachezy J."/>
            <person name="Fraser-Liggett C.M."/>
            <person name="Johnson P.J."/>
        </authorList>
    </citation>
    <scope>NUCLEOTIDE SEQUENCE [LARGE SCALE GENOMIC DNA]</scope>
    <source>
        <strain evidence="2">G3</strain>
    </source>
</reference>
<keyword evidence="1" id="KW-0812">Transmembrane</keyword>
<reference evidence="2" key="1">
    <citation type="submission" date="2006-10" db="EMBL/GenBank/DDBJ databases">
        <authorList>
            <person name="Amadeo P."/>
            <person name="Zhao Q."/>
            <person name="Wortman J."/>
            <person name="Fraser-Liggett C."/>
            <person name="Carlton J."/>
        </authorList>
    </citation>
    <scope>NUCLEOTIDE SEQUENCE</scope>
    <source>
        <strain evidence="2">G3</strain>
    </source>
</reference>
<protein>
    <submittedName>
        <fullName evidence="2">Uncharacterized protein</fullName>
    </submittedName>
</protein>
<evidence type="ECO:0000256" key="1">
    <source>
        <dbReference type="SAM" id="Phobius"/>
    </source>
</evidence>
<gene>
    <name evidence="2" type="ORF">TVAG_070300</name>
</gene>
<dbReference type="EMBL" id="DS113178">
    <property type="protein sequence ID" value="EAY23367.1"/>
    <property type="molecule type" value="Genomic_DNA"/>
</dbReference>
<sequence>MRSLFLFFSSALSCDYSIETSDILQSYRLDIAPSKKYCINLIKNQTYLLFTSGKYADVSITYYDYNKKHFTTESNRITELNSFAYFTLYYPTNFTIQSNVPDTIEFISVKYSTPCYEGFFFSSSDSFSVSFRANGVSPYQLNNYDNKCILIYGSENTTINVATSVEEHDVLTIYTNSNNRSLVGVNNINIYNESVALHFQSDFSMLSEYINVTKISNASKSNLATNGSLFIPKSWIKPDSKTNTLQPDTYKVSPALIITISVVSCLVAATTVFLLVYCLVCAKKQIDQATPQDGSILDTKVDDDLGQNLV</sequence>
<feature type="transmembrane region" description="Helical" evidence="1">
    <location>
        <begin position="255"/>
        <end position="280"/>
    </location>
</feature>
<evidence type="ECO:0000313" key="3">
    <source>
        <dbReference type="Proteomes" id="UP000001542"/>
    </source>
</evidence>
<keyword evidence="1" id="KW-0472">Membrane</keyword>
<accession>A2D7T4</accession>
<keyword evidence="3" id="KW-1185">Reference proteome</keyword>
<proteinExistence type="predicted"/>
<dbReference type="KEGG" id="tva:5468914"/>
<dbReference type="AlphaFoldDB" id="A2D7T4"/>
<keyword evidence="1" id="KW-1133">Transmembrane helix</keyword>
<dbReference type="InParanoid" id="A2D7T4"/>
<dbReference type="VEuPathDB" id="TrichDB:TVAGG3_1044720"/>
<evidence type="ECO:0000313" key="2">
    <source>
        <dbReference type="EMBL" id="EAY23367.1"/>
    </source>
</evidence>
<dbReference type="RefSeq" id="XP_001584353.1">
    <property type="nucleotide sequence ID" value="XM_001584303.1"/>
</dbReference>
<name>A2D7T4_TRIV3</name>
<dbReference type="VEuPathDB" id="TrichDB:TVAG_070300"/>
<organism evidence="2 3">
    <name type="scientific">Trichomonas vaginalis (strain ATCC PRA-98 / G3)</name>
    <dbReference type="NCBI Taxonomy" id="412133"/>
    <lineage>
        <taxon>Eukaryota</taxon>
        <taxon>Metamonada</taxon>
        <taxon>Parabasalia</taxon>
        <taxon>Trichomonadida</taxon>
        <taxon>Trichomonadidae</taxon>
        <taxon>Trichomonas</taxon>
    </lineage>
</organism>
<dbReference type="Proteomes" id="UP000001542">
    <property type="component" value="Unassembled WGS sequence"/>
</dbReference>